<comment type="caution">
    <text evidence="2">The sequence shown here is derived from an EMBL/GenBank/DDBJ whole genome shotgun (WGS) entry which is preliminary data.</text>
</comment>
<dbReference type="AlphaFoldDB" id="A0A851GEZ9"/>
<evidence type="ECO:0000313" key="2">
    <source>
        <dbReference type="EMBL" id="NWK55996.1"/>
    </source>
</evidence>
<gene>
    <name evidence="2" type="ORF">HW115_10255</name>
</gene>
<feature type="transmembrane region" description="Helical" evidence="1">
    <location>
        <begin position="246"/>
        <end position="266"/>
    </location>
</feature>
<sequence>MSKAVNITSHLLHGPWAGKHEGCWKSRFPNVWLAVLQLCTTLTLLSRGWLMFRWDSHIRGLCWNEELLTPWIEQYTDSSWDDYALHSDPYITSSIEWLGITLMIISGLCLLLRVPKLAWLKWSLVPAFLIMTLDAFGNLADKDYDAAMAMEYALQVGTPLALLMALTRHKWNRTWGWIVSLLAASCFLGHGLYAAGHFPLPWSFQTMSMTILRVDEEQAKAFLYLAGVLDFIVAAAILIPALRRPALYYMILWGGVTSLARVLAHYNPALKYNGLDPWVAEMLVRSSHWLLPLLILALLPSYTKQSNRRDDSRDE</sequence>
<feature type="transmembrane region" description="Helical" evidence="1">
    <location>
        <begin position="146"/>
        <end position="166"/>
    </location>
</feature>
<dbReference type="RefSeq" id="WP_178932591.1">
    <property type="nucleotide sequence ID" value="NZ_JACBAZ010000004.1"/>
</dbReference>
<evidence type="ECO:0000313" key="3">
    <source>
        <dbReference type="Proteomes" id="UP000557872"/>
    </source>
</evidence>
<reference evidence="2 3" key="1">
    <citation type="submission" date="2020-07" db="EMBL/GenBank/DDBJ databases">
        <title>Roseicoccus Jingziensis gen. nov., sp. nov., isolated from coastal seawater.</title>
        <authorList>
            <person name="Feng X."/>
        </authorList>
    </citation>
    <scope>NUCLEOTIDE SEQUENCE [LARGE SCALE GENOMIC DNA]</scope>
    <source>
        <strain evidence="2 3">N1E253</strain>
    </source>
</reference>
<name>A0A851GEZ9_9BACT</name>
<feature type="transmembrane region" description="Helical" evidence="1">
    <location>
        <begin position="90"/>
        <end position="112"/>
    </location>
</feature>
<feature type="transmembrane region" description="Helical" evidence="1">
    <location>
        <begin position="31"/>
        <end position="50"/>
    </location>
</feature>
<feature type="transmembrane region" description="Helical" evidence="1">
    <location>
        <begin position="119"/>
        <end position="140"/>
    </location>
</feature>
<dbReference type="Proteomes" id="UP000557872">
    <property type="component" value="Unassembled WGS sequence"/>
</dbReference>
<accession>A0A851GEZ9</accession>
<organism evidence="2 3">
    <name type="scientific">Oceaniferula marina</name>
    <dbReference type="NCBI Taxonomy" id="2748318"/>
    <lineage>
        <taxon>Bacteria</taxon>
        <taxon>Pseudomonadati</taxon>
        <taxon>Verrucomicrobiota</taxon>
        <taxon>Verrucomicrobiia</taxon>
        <taxon>Verrucomicrobiales</taxon>
        <taxon>Verrucomicrobiaceae</taxon>
        <taxon>Oceaniferula</taxon>
    </lineage>
</organism>
<feature type="transmembrane region" description="Helical" evidence="1">
    <location>
        <begin position="221"/>
        <end position="239"/>
    </location>
</feature>
<dbReference type="EMBL" id="JACBAZ010000004">
    <property type="protein sequence ID" value="NWK55996.1"/>
    <property type="molecule type" value="Genomic_DNA"/>
</dbReference>
<keyword evidence="1" id="KW-1133">Transmembrane helix</keyword>
<protein>
    <submittedName>
        <fullName evidence="2">Uncharacterized protein</fullName>
    </submittedName>
</protein>
<evidence type="ECO:0000256" key="1">
    <source>
        <dbReference type="SAM" id="Phobius"/>
    </source>
</evidence>
<keyword evidence="1" id="KW-0812">Transmembrane</keyword>
<feature type="transmembrane region" description="Helical" evidence="1">
    <location>
        <begin position="178"/>
        <end position="201"/>
    </location>
</feature>
<keyword evidence="3" id="KW-1185">Reference proteome</keyword>
<keyword evidence="1" id="KW-0472">Membrane</keyword>
<feature type="transmembrane region" description="Helical" evidence="1">
    <location>
        <begin position="286"/>
        <end position="303"/>
    </location>
</feature>
<proteinExistence type="predicted"/>